<dbReference type="RefSeq" id="WP_218027569.1">
    <property type="nucleotide sequence ID" value="NZ_BIFT01000002.1"/>
</dbReference>
<dbReference type="InterPro" id="IPR017853">
    <property type="entry name" value="GH"/>
</dbReference>
<dbReference type="AlphaFoldDB" id="A0A402BE47"/>
<evidence type="ECO:0000313" key="2">
    <source>
        <dbReference type="Proteomes" id="UP000287171"/>
    </source>
</evidence>
<proteinExistence type="predicted"/>
<dbReference type="Proteomes" id="UP000287171">
    <property type="component" value="Unassembled WGS sequence"/>
</dbReference>
<name>A0A402BE47_9CHLR</name>
<organism evidence="1 2">
    <name type="scientific">Dictyobacter alpinus</name>
    <dbReference type="NCBI Taxonomy" id="2014873"/>
    <lineage>
        <taxon>Bacteria</taxon>
        <taxon>Bacillati</taxon>
        <taxon>Chloroflexota</taxon>
        <taxon>Ktedonobacteria</taxon>
        <taxon>Ktedonobacterales</taxon>
        <taxon>Dictyobacteraceae</taxon>
        <taxon>Dictyobacter</taxon>
    </lineage>
</organism>
<sequence length="534" mass="60176">MMQYLDIKRSPDSVRAQFDDGWMELHQRNAGNWQLRELALFVGEATYEQQVIVRESQRPLKRLVLRWQQRVAPELVYLSDEWERGYGELGWRNLVPERILPWYFLTYDGSLVHGYGVKTGAAAFCFWQVDSSGVSLWLDVRNGSAGVELGTRELLVAEIVSRLGNEGEGLFAAAQQFCRQMCARPVLPKQPVYGGNNWYHAYGNSSYQEILDDSKLMASLASASPHHPFMVIDDGWQLCHSKNGNGGPWLPNRDFEDMQKLATEMKRTGVRPGIWFRPLLTSEKVPSDWTFATGRLAMSGDGLVLDPSLGEVREYIGTSIKRLVDWGFELLKHDFSTFDIFGLWGFQMGAKLTEHQWAFADRSKTSAEIIVQFYRCIAESAGNALVMGCNTVGHLAAGVFALQRTGDDTSGREWERTRKMGVNTLAFRMPQHTTFFAVDADCVGLTRDVPWELNRQWLQLLAESGTPLFVSAAADAVGIEQEKALRMAFEQAAQVHAPAQPLDVLETTSPRRWLINGRTVEFDWYGTGGVQLSV</sequence>
<dbReference type="EMBL" id="BIFT01000002">
    <property type="protein sequence ID" value="GCE29663.1"/>
    <property type="molecule type" value="Genomic_DNA"/>
</dbReference>
<evidence type="ECO:0008006" key="3">
    <source>
        <dbReference type="Google" id="ProtNLM"/>
    </source>
</evidence>
<comment type="caution">
    <text evidence="1">The sequence shown here is derived from an EMBL/GenBank/DDBJ whole genome shotgun (WGS) entry which is preliminary data.</text>
</comment>
<evidence type="ECO:0000313" key="1">
    <source>
        <dbReference type="EMBL" id="GCE29663.1"/>
    </source>
</evidence>
<keyword evidence="2" id="KW-1185">Reference proteome</keyword>
<gene>
    <name evidence="1" type="ORF">KDA_51470</name>
</gene>
<protein>
    <recommendedName>
        <fullName evidence="3">Alpha-galactosidase</fullName>
    </recommendedName>
</protein>
<accession>A0A402BE47</accession>
<dbReference type="SUPFAM" id="SSF51445">
    <property type="entry name" value="(Trans)glycosidases"/>
    <property type="match status" value="1"/>
</dbReference>
<dbReference type="InterPro" id="IPR013785">
    <property type="entry name" value="Aldolase_TIM"/>
</dbReference>
<dbReference type="Gene3D" id="3.20.20.70">
    <property type="entry name" value="Aldolase class I"/>
    <property type="match status" value="1"/>
</dbReference>
<reference evidence="2" key="1">
    <citation type="submission" date="2018-12" db="EMBL/GenBank/DDBJ databases">
        <title>Tengunoibacter tsumagoiensis gen. nov., sp. nov., Dictyobacter kobayashii sp. nov., D. alpinus sp. nov., and D. joshuensis sp. nov. and description of Dictyobacteraceae fam. nov. within the order Ktedonobacterales isolated from Tengu-no-mugimeshi.</title>
        <authorList>
            <person name="Wang C.M."/>
            <person name="Zheng Y."/>
            <person name="Sakai Y."/>
            <person name="Toyoda A."/>
            <person name="Minakuchi Y."/>
            <person name="Abe K."/>
            <person name="Yokota A."/>
            <person name="Yabe S."/>
        </authorList>
    </citation>
    <scope>NUCLEOTIDE SEQUENCE [LARGE SCALE GENOMIC DNA]</scope>
    <source>
        <strain evidence="2">Uno16</strain>
    </source>
</reference>